<protein>
    <submittedName>
        <fullName evidence="1">Uncharacterized protein</fullName>
    </submittedName>
</protein>
<reference evidence="1" key="1">
    <citation type="submission" date="2020-06" db="EMBL/GenBank/DDBJ databases">
        <title>Unique genomic features of the anaerobic methanotrophic archaea.</title>
        <authorList>
            <person name="Chadwick G.L."/>
            <person name="Skennerton C.T."/>
            <person name="Laso-Perez R."/>
            <person name="Leu A.O."/>
            <person name="Speth D.R."/>
            <person name="Yu H."/>
            <person name="Morgan-Lang C."/>
            <person name="Hatzenpichler R."/>
            <person name="Goudeau D."/>
            <person name="Malmstrom R."/>
            <person name="Brazelton W.J."/>
            <person name="Woyke T."/>
            <person name="Hallam S.J."/>
            <person name="Tyson G.W."/>
            <person name="Wegener G."/>
            <person name="Boetius A."/>
            <person name="Orphan V."/>
        </authorList>
    </citation>
    <scope>NUCLEOTIDE SEQUENCE</scope>
</reference>
<dbReference type="InterPro" id="IPR005368">
    <property type="entry name" value="UPF0175"/>
</dbReference>
<accession>A0A7G9YWI7</accession>
<dbReference type="EMBL" id="MT631508">
    <property type="protein sequence ID" value="QNO52371.1"/>
    <property type="molecule type" value="Genomic_DNA"/>
</dbReference>
<name>A0A7G9YWI7_9EURY</name>
<dbReference type="Pfam" id="PF03683">
    <property type="entry name" value="UPF0175"/>
    <property type="match status" value="1"/>
</dbReference>
<evidence type="ECO:0000313" key="1">
    <source>
        <dbReference type="EMBL" id="QNO52371.1"/>
    </source>
</evidence>
<proteinExistence type="predicted"/>
<dbReference type="AlphaFoldDB" id="A0A7G9YWI7"/>
<gene>
    <name evidence="1" type="ORF">CJELADDK_00050</name>
</gene>
<sequence>MVSEIERREVSELASLLGVNKEETLRLALREGIHELRIRKAIELYVSGKASVRQAARFAGFDLADWFAIAREKNLMVQIRPEELEEDVEALQELK</sequence>
<organism evidence="1">
    <name type="scientific">Candidatus Methanophagaceae archaeon ANME-1 ERB6</name>
    <dbReference type="NCBI Taxonomy" id="2759912"/>
    <lineage>
        <taxon>Archaea</taxon>
        <taxon>Methanobacteriati</taxon>
        <taxon>Methanobacteriota</taxon>
        <taxon>Stenosarchaea group</taxon>
        <taxon>Methanomicrobia</taxon>
        <taxon>Candidatus Methanophagales</taxon>
        <taxon>Candidatus Methanophagaceae</taxon>
    </lineage>
</organism>